<accession>A0ABP0MV00</accession>
<protein>
    <submittedName>
        <fullName evidence="2">Uncharacterized protein</fullName>
    </submittedName>
</protein>
<dbReference type="Proteomes" id="UP001642464">
    <property type="component" value="Unassembled WGS sequence"/>
</dbReference>
<keyword evidence="3" id="KW-1185">Reference proteome</keyword>
<comment type="caution">
    <text evidence="2">The sequence shown here is derived from an EMBL/GenBank/DDBJ whole genome shotgun (WGS) entry which is preliminary data.</text>
</comment>
<reference evidence="2 3" key="1">
    <citation type="submission" date="2024-02" db="EMBL/GenBank/DDBJ databases">
        <authorList>
            <person name="Chen Y."/>
            <person name="Shah S."/>
            <person name="Dougan E. K."/>
            <person name="Thang M."/>
            <person name="Chan C."/>
        </authorList>
    </citation>
    <scope>NUCLEOTIDE SEQUENCE [LARGE SCALE GENOMIC DNA]</scope>
</reference>
<dbReference type="EMBL" id="CAXAMM010023580">
    <property type="protein sequence ID" value="CAK9053855.1"/>
    <property type="molecule type" value="Genomic_DNA"/>
</dbReference>
<feature type="region of interest" description="Disordered" evidence="1">
    <location>
        <begin position="1"/>
        <end position="21"/>
    </location>
</feature>
<gene>
    <name evidence="2" type="ORF">SCF082_LOCUS29310</name>
</gene>
<name>A0ABP0MV00_9DINO</name>
<evidence type="ECO:0000313" key="2">
    <source>
        <dbReference type="EMBL" id="CAK9053855.1"/>
    </source>
</evidence>
<evidence type="ECO:0000256" key="1">
    <source>
        <dbReference type="SAM" id="MobiDB-lite"/>
    </source>
</evidence>
<organism evidence="2 3">
    <name type="scientific">Durusdinium trenchii</name>
    <dbReference type="NCBI Taxonomy" id="1381693"/>
    <lineage>
        <taxon>Eukaryota</taxon>
        <taxon>Sar</taxon>
        <taxon>Alveolata</taxon>
        <taxon>Dinophyceae</taxon>
        <taxon>Suessiales</taxon>
        <taxon>Symbiodiniaceae</taxon>
        <taxon>Durusdinium</taxon>
    </lineage>
</organism>
<evidence type="ECO:0000313" key="3">
    <source>
        <dbReference type="Proteomes" id="UP001642464"/>
    </source>
</evidence>
<sequence length="106" mass="12101">MGCPSSKVVATPAPVPAEQDAKLAEELQQKQAEVERRLRDVEKREALLKEERAEMLGWLSLMEQVSLVAAAKQRQAPSRNWRRSFTAKNFETAYDVLVRVDDDMTR</sequence>
<proteinExistence type="predicted"/>